<evidence type="ECO:0000259" key="5">
    <source>
        <dbReference type="SMART" id="SM00331"/>
    </source>
</evidence>
<dbReference type="SUPFAM" id="SSF81606">
    <property type="entry name" value="PP2C-like"/>
    <property type="match status" value="1"/>
</dbReference>
<dbReference type="Gene3D" id="3.40.50.2300">
    <property type="match status" value="2"/>
</dbReference>
<evidence type="ECO:0000313" key="6">
    <source>
        <dbReference type="EMBL" id="CAN92776.1"/>
    </source>
</evidence>
<dbReference type="STRING" id="448385.sce2617"/>
<dbReference type="HOGENOM" id="CLU_017577_0_0_7"/>
<proteinExistence type="predicted"/>
<accession>A9G745</accession>
<dbReference type="PANTHER" id="PTHR30146:SF24">
    <property type="entry name" value="XYLOSE OPERON REGULATORY PROTEIN"/>
    <property type="match status" value="1"/>
</dbReference>
<keyword evidence="2" id="KW-0238">DNA-binding</keyword>
<dbReference type="eggNOG" id="COG2208">
    <property type="taxonomic scope" value="Bacteria"/>
</dbReference>
<keyword evidence="1" id="KW-0805">Transcription regulation</keyword>
<dbReference type="InterPro" id="IPR036457">
    <property type="entry name" value="PPM-type-like_dom_sf"/>
</dbReference>
<organism evidence="6 7">
    <name type="scientific">Sorangium cellulosum (strain So ce56)</name>
    <name type="common">Polyangium cellulosum (strain So ce56)</name>
    <dbReference type="NCBI Taxonomy" id="448385"/>
    <lineage>
        <taxon>Bacteria</taxon>
        <taxon>Pseudomonadati</taxon>
        <taxon>Myxococcota</taxon>
        <taxon>Polyangia</taxon>
        <taxon>Polyangiales</taxon>
        <taxon>Polyangiaceae</taxon>
        <taxon>Sorangium</taxon>
    </lineage>
</organism>
<dbReference type="SMART" id="SM00331">
    <property type="entry name" value="PP2C_SIG"/>
    <property type="match status" value="1"/>
</dbReference>
<reference evidence="6 7" key="1">
    <citation type="journal article" date="2007" name="Nat. Biotechnol.">
        <title>Complete genome sequence of the myxobacterium Sorangium cellulosum.</title>
        <authorList>
            <person name="Schneiker S."/>
            <person name="Perlova O."/>
            <person name="Kaiser O."/>
            <person name="Gerth K."/>
            <person name="Alici A."/>
            <person name="Altmeyer M.O."/>
            <person name="Bartels D."/>
            <person name="Bekel T."/>
            <person name="Beyer S."/>
            <person name="Bode E."/>
            <person name="Bode H.B."/>
            <person name="Bolten C.J."/>
            <person name="Choudhuri J.V."/>
            <person name="Doss S."/>
            <person name="Elnakady Y.A."/>
            <person name="Frank B."/>
            <person name="Gaigalat L."/>
            <person name="Goesmann A."/>
            <person name="Groeger C."/>
            <person name="Gross F."/>
            <person name="Jelsbak L."/>
            <person name="Jelsbak L."/>
            <person name="Kalinowski J."/>
            <person name="Kegler C."/>
            <person name="Knauber T."/>
            <person name="Konietzny S."/>
            <person name="Kopp M."/>
            <person name="Krause L."/>
            <person name="Krug D."/>
            <person name="Linke B."/>
            <person name="Mahmud T."/>
            <person name="Martinez-Arias R."/>
            <person name="McHardy A.C."/>
            <person name="Merai M."/>
            <person name="Meyer F."/>
            <person name="Mormann S."/>
            <person name="Munoz-Dorado J."/>
            <person name="Perez J."/>
            <person name="Pradella S."/>
            <person name="Rachid S."/>
            <person name="Raddatz G."/>
            <person name="Rosenau F."/>
            <person name="Rueckert C."/>
            <person name="Sasse F."/>
            <person name="Scharfe M."/>
            <person name="Schuster S.C."/>
            <person name="Suen G."/>
            <person name="Treuner-Lange A."/>
            <person name="Velicer G.J."/>
            <person name="Vorholter F.-J."/>
            <person name="Weissman K.J."/>
            <person name="Welch R.D."/>
            <person name="Wenzel S.C."/>
            <person name="Whitworth D.E."/>
            <person name="Wilhelm S."/>
            <person name="Wittmann C."/>
            <person name="Bloecker H."/>
            <person name="Puehler A."/>
            <person name="Mueller R."/>
        </authorList>
    </citation>
    <scope>NUCLEOTIDE SEQUENCE [LARGE SCALE GENOMIC DNA]</scope>
    <source>
        <strain evidence="7">So ce56</strain>
    </source>
</reference>
<protein>
    <submittedName>
        <fullName evidence="6">LacI-family transcriptional regulator</fullName>
    </submittedName>
</protein>
<gene>
    <name evidence="6" type="ordered locus">sce2617</name>
</gene>
<sequence>MHDREPEAMTRKRRTLAFLIDNVVGDYQSELRAGIERGAAAHDVNLLTAFSDPAMARRPEVADRGTFYHLIGPETADGVIVASSTLSPYGGMEVMRSFCRSFAPLPVCSIGTAIDGVPSLMVDNALGSEISVGHMADEHGCRRIAYIGGPSSSEEAALRADGYRRALAARALPCDERLLVFGGFTIPTGRAAMRELLARGVAFDAVVAANDRMALAAIEVLKAEGRRIPEDVLVCGFDDVGIARFTKPSLTTVRQPIERLGGMAVSTVLRMIDGEAVEALQLARVELTQRESCGCGYRAGDTFLQPVPSVRGFPRPIADQRASLERALASSVAIPSGALDGWAGDLLAAMEAELAGDEGRFLRALQALLDGARRQGVLLEEFQGVISLLRSRVQGSPVGGDAALEQLWHAARILIGSECVHVEGEQRLNVELAAIDVTYGARGFSACLSLPVLKGLLASELPRMRFSDVAVSLYDDAQHATMKPLFVMEDGHEVEVPAVSFPAHLLAPPGFLSADERISRIVLPVAFGDEERFGVAVLDHRASGMIYEVLRLQLGSAVKAAALHRQVVREVELRERLEQERVRQESQVAARIQTTLVPKQLSIEGLDLCAVMKPAAEVGGDYYDVIPANGGGWLGIGDVAGHGLAAGLIMLMIQSMVSALTCNDPAASPAKVITALNKAIYKNVRDRLERDEHATLLLLRYERNGRVTFAGAHDDLVVCSARTRRCGCIPSSGVWIGALPEIGALTRDAELYLGDGDVLVLYSDGVTEARNAHHEQFGLERLCAVIEAVQTEPVGVIRDRILDAVEGWCPSPDDDITIVVARYRAPE</sequence>
<dbReference type="SUPFAM" id="SSF53822">
    <property type="entry name" value="Periplasmic binding protein-like I"/>
    <property type="match status" value="1"/>
</dbReference>
<dbReference type="AlphaFoldDB" id="A9G745"/>
<dbReference type="GO" id="GO:0000976">
    <property type="term" value="F:transcription cis-regulatory region binding"/>
    <property type="evidence" value="ECO:0007669"/>
    <property type="project" value="TreeGrafter"/>
</dbReference>
<dbReference type="Proteomes" id="UP000002139">
    <property type="component" value="Chromosome"/>
</dbReference>
<dbReference type="InterPro" id="IPR046335">
    <property type="entry name" value="LacI/GalR-like_sensor"/>
</dbReference>
<evidence type="ECO:0000256" key="1">
    <source>
        <dbReference type="ARBA" id="ARBA00023015"/>
    </source>
</evidence>
<dbReference type="CDD" id="cd06267">
    <property type="entry name" value="PBP1_LacI_sugar_binding-like"/>
    <property type="match status" value="1"/>
</dbReference>
<evidence type="ECO:0000256" key="4">
    <source>
        <dbReference type="SAM" id="Coils"/>
    </source>
</evidence>
<dbReference type="eggNOG" id="COG1609">
    <property type="taxonomic scope" value="Bacteria"/>
</dbReference>
<dbReference type="InterPro" id="IPR001932">
    <property type="entry name" value="PPM-type_phosphatase-like_dom"/>
</dbReference>
<keyword evidence="4" id="KW-0175">Coiled coil</keyword>
<dbReference type="KEGG" id="scl:sce2617"/>
<feature type="coiled-coil region" evidence="4">
    <location>
        <begin position="560"/>
        <end position="587"/>
    </location>
</feature>
<name>A9G745_SORC5</name>
<keyword evidence="3" id="KW-0804">Transcription</keyword>
<dbReference type="GO" id="GO:0003700">
    <property type="term" value="F:DNA-binding transcription factor activity"/>
    <property type="evidence" value="ECO:0007669"/>
    <property type="project" value="TreeGrafter"/>
</dbReference>
<dbReference type="BioCyc" id="SCEL448385:SCE_RS13445-MONOMER"/>
<dbReference type="Pfam" id="PF13377">
    <property type="entry name" value="Peripla_BP_3"/>
    <property type="match status" value="1"/>
</dbReference>
<dbReference type="PANTHER" id="PTHR30146">
    <property type="entry name" value="LACI-RELATED TRANSCRIPTIONAL REPRESSOR"/>
    <property type="match status" value="1"/>
</dbReference>
<keyword evidence="7" id="KW-1185">Reference proteome</keyword>
<evidence type="ECO:0000256" key="2">
    <source>
        <dbReference type="ARBA" id="ARBA00023125"/>
    </source>
</evidence>
<dbReference type="Pfam" id="PF07228">
    <property type="entry name" value="SpoIIE"/>
    <property type="match status" value="1"/>
</dbReference>
<dbReference type="Gene3D" id="3.60.40.10">
    <property type="entry name" value="PPM-type phosphatase domain"/>
    <property type="match status" value="1"/>
</dbReference>
<evidence type="ECO:0000256" key="3">
    <source>
        <dbReference type="ARBA" id="ARBA00023163"/>
    </source>
</evidence>
<feature type="domain" description="PPM-type phosphatase" evidence="5">
    <location>
        <begin position="603"/>
        <end position="823"/>
    </location>
</feature>
<evidence type="ECO:0000313" key="7">
    <source>
        <dbReference type="Proteomes" id="UP000002139"/>
    </source>
</evidence>
<dbReference type="EMBL" id="AM746676">
    <property type="protein sequence ID" value="CAN92776.1"/>
    <property type="molecule type" value="Genomic_DNA"/>
</dbReference>
<dbReference type="InterPro" id="IPR028082">
    <property type="entry name" value="Peripla_BP_I"/>
</dbReference>